<keyword evidence="1" id="KW-0812">Transmembrane</keyword>
<dbReference type="eggNOG" id="ENOG503008Q">
    <property type="taxonomic scope" value="Bacteria"/>
</dbReference>
<organism evidence="2 3">
    <name type="scientific">Aquimarina atlantica</name>
    <dbReference type="NCBI Taxonomy" id="1317122"/>
    <lineage>
        <taxon>Bacteria</taxon>
        <taxon>Pseudomonadati</taxon>
        <taxon>Bacteroidota</taxon>
        <taxon>Flavobacteriia</taxon>
        <taxon>Flavobacteriales</taxon>
        <taxon>Flavobacteriaceae</taxon>
        <taxon>Aquimarina</taxon>
    </lineage>
</organism>
<evidence type="ECO:0000313" key="2">
    <source>
        <dbReference type="EMBL" id="EZH74061.1"/>
    </source>
</evidence>
<comment type="caution">
    <text evidence="2">The sequence shown here is derived from an EMBL/GenBank/DDBJ whole genome shotgun (WGS) entry which is preliminary data.</text>
</comment>
<keyword evidence="1" id="KW-1133">Transmembrane helix</keyword>
<evidence type="ECO:0000313" key="3">
    <source>
        <dbReference type="Proteomes" id="UP000023541"/>
    </source>
</evidence>
<keyword evidence="1" id="KW-0472">Membrane</keyword>
<dbReference type="OrthoDB" id="1163600at2"/>
<protein>
    <submittedName>
        <fullName evidence="2">Uncharacterized protein</fullName>
    </submittedName>
</protein>
<reference evidence="2 3" key="1">
    <citation type="submission" date="2014-04" db="EMBL/GenBank/DDBJ databases">
        <title>Aquimarina sp. 22II-S11-z7 Genome Sequencing.</title>
        <authorList>
            <person name="Lai Q."/>
        </authorList>
    </citation>
    <scope>NUCLEOTIDE SEQUENCE [LARGE SCALE GENOMIC DNA]</scope>
    <source>
        <strain evidence="2 3">22II-S11-z7</strain>
    </source>
</reference>
<dbReference type="STRING" id="1317122.ATO12_14395"/>
<sequence>MRILIVLGIITISIIIILIVLLKKRKPISNCILYKNYVLIRDSPYSDTLSDYEIIKEKDNLRFRTKEGYSLFIIKVNSEENQEVKLIGLASYGARNVEFNRYICNLVNQINNTTNIN</sequence>
<keyword evidence="3" id="KW-1185">Reference proteome</keyword>
<feature type="transmembrane region" description="Helical" evidence="1">
    <location>
        <begin position="6"/>
        <end position="22"/>
    </location>
</feature>
<gene>
    <name evidence="2" type="ORF">ATO12_14395</name>
</gene>
<proteinExistence type="predicted"/>
<dbReference type="Proteomes" id="UP000023541">
    <property type="component" value="Unassembled WGS sequence"/>
</dbReference>
<name>A0A023BVP5_9FLAO</name>
<accession>A0A023BVP5</accession>
<dbReference type="EMBL" id="AQRA01000004">
    <property type="protein sequence ID" value="EZH74061.1"/>
    <property type="molecule type" value="Genomic_DNA"/>
</dbReference>
<dbReference type="AlphaFoldDB" id="A0A023BVP5"/>
<dbReference type="RefSeq" id="WP_034241580.1">
    <property type="nucleotide sequence ID" value="NZ_AQRA01000004.1"/>
</dbReference>
<evidence type="ECO:0000256" key="1">
    <source>
        <dbReference type="SAM" id="Phobius"/>
    </source>
</evidence>